<keyword evidence="3" id="KW-1185">Reference proteome</keyword>
<accession>A0ABR3JPW0</accession>
<sequence length="62" mass="6928">MDYGSPDFRHSLRNLPTRKQPLLAHAPASKRRHLRLLSDVAAWNASQPSMDPPSQQVPQLAA</sequence>
<reference evidence="3" key="1">
    <citation type="submission" date="2024-06" db="EMBL/GenBank/DDBJ databases">
        <title>Multi-omics analyses provide insights into the biosynthesis of the anticancer antibiotic pleurotin in Hohenbuehelia grisea.</title>
        <authorList>
            <person name="Weaver J.A."/>
            <person name="Alberti F."/>
        </authorList>
    </citation>
    <scope>NUCLEOTIDE SEQUENCE [LARGE SCALE GENOMIC DNA]</scope>
    <source>
        <strain evidence="3">T-177</strain>
    </source>
</reference>
<evidence type="ECO:0000313" key="2">
    <source>
        <dbReference type="EMBL" id="KAL0957796.1"/>
    </source>
</evidence>
<protein>
    <submittedName>
        <fullName evidence="2">Uncharacterized protein</fullName>
    </submittedName>
</protein>
<evidence type="ECO:0000256" key="1">
    <source>
        <dbReference type="SAM" id="MobiDB-lite"/>
    </source>
</evidence>
<evidence type="ECO:0000313" key="3">
    <source>
        <dbReference type="Proteomes" id="UP001556367"/>
    </source>
</evidence>
<name>A0ABR3JPW0_9AGAR</name>
<proteinExistence type="predicted"/>
<dbReference type="Proteomes" id="UP001556367">
    <property type="component" value="Unassembled WGS sequence"/>
</dbReference>
<comment type="caution">
    <text evidence="2">The sequence shown here is derived from an EMBL/GenBank/DDBJ whole genome shotgun (WGS) entry which is preliminary data.</text>
</comment>
<dbReference type="EMBL" id="JASNQZ010000005">
    <property type="protein sequence ID" value="KAL0957796.1"/>
    <property type="molecule type" value="Genomic_DNA"/>
</dbReference>
<gene>
    <name evidence="2" type="ORF">HGRIS_001573</name>
</gene>
<organism evidence="2 3">
    <name type="scientific">Hohenbuehelia grisea</name>
    <dbReference type="NCBI Taxonomy" id="104357"/>
    <lineage>
        <taxon>Eukaryota</taxon>
        <taxon>Fungi</taxon>
        <taxon>Dikarya</taxon>
        <taxon>Basidiomycota</taxon>
        <taxon>Agaricomycotina</taxon>
        <taxon>Agaricomycetes</taxon>
        <taxon>Agaricomycetidae</taxon>
        <taxon>Agaricales</taxon>
        <taxon>Pleurotineae</taxon>
        <taxon>Pleurotaceae</taxon>
        <taxon>Hohenbuehelia</taxon>
    </lineage>
</organism>
<feature type="region of interest" description="Disordered" evidence="1">
    <location>
        <begin position="1"/>
        <end position="29"/>
    </location>
</feature>